<dbReference type="EMBL" id="MNUE01000009">
    <property type="protein sequence ID" value="OJD36915.1"/>
    <property type="molecule type" value="Genomic_DNA"/>
</dbReference>
<comment type="caution">
    <text evidence="2">The sequence shown here is derived from an EMBL/GenBank/DDBJ whole genome shotgun (WGS) entry which is preliminary data.</text>
</comment>
<keyword evidence="3" id="KW-1185">Reference proteome</keyword>
<dbReference type="GeneID" id="31020000"/>
<evidence type="ECO:0000256" key="1">
    <source>
        <dbReference type="SAM" id="MobiDB-lite"/>
    </source>
</evidence>
<name>A0A1J9RWC0_9PEZI</name>
<proteinExistence type="predicted"/>
<protein>
    <submittedName>
        <fullName evidence="2">Uncharacterized protein</fullName>
    </submittedName>
</protein>
<dbReference type="Proteomes" id="UP000183809">
    <property type="component" value="Unassembled WGS sequence"/>
</dbReference>
<feature type="region of interest" description="Disordered" evidence="1">
    <location>
        <begin position="189"/>
        <end position="248"/>
    </location>
</feature>
<dbReference type="AlphaFoldDB" id="A0A1J9RWC0"/>
<reference evidence="2 3" key="1">
    <citation type="submission" date="2016-10" db="EMBL/GenBank/DDBJ databases">
        <title>Proteomics and genomics reveal pathogen-plant mechanisms compatible with a hemibiotrophic lifestyle of Diplodia corticola.</title>
        <authorList>
            <person name="Fernandes I."/>
            <person name="De Jonge R."/>
            <person name="Van De Peer Y."/>
            <person name="Devreese B."/>
            <person name="Alves A."/>
            <person name="Esteves A.C."/>
        </authorList>
    </citation>
    <scope>NUCLEOTIDE SEQUENCE [LARGE SCALE GENOMIC DNA]</scope>
    <source>
        <strain evidence="2 3">CBS 112549</strain>
    </source>
</reference>
<evidence type="ECO:0000313" key="2">
    <source>
        <dbReference type="EMBL" id="OJD36915.1"/>
    </source>
</evidence>
<feature type="compositionally biased region" description="Pro residues" evidence="1">
    <location>
        <begin position="229"/>
        <end position="240"/>
    </location>
</feature>
<feature type="compositionally biased region" description="Basic and acidic residues" evidence="1">
    <location>
        <begin position="214"/>
        <end position="223"/>
    </location>
</feature>
<evidence type="ECO:0000313" key="3">
    <source>
        <dbReference type="Proteomes" id="UP000183809"/>
    </source>
</evidence>
<dbReference type="RefSeq" id="XP_020133175.1">
    <property type="nucleotide sequence ID" value="XM_020279737.1"/>
</dbReference>
<feature type="compositionally biased region" description="Polar residues" evidence="1">
    <location>
        <begin position="199"/>
        <end position="211"/>
    </location>
</feature>
<feature type="compositionally biased region" description="Basic residues" evidence="1">
    <location>
        <begin position="110"/>
        <end position="120"/>
    </location>
</feature>
<accession>A0A1J9RWC0</accession>
<sequence>MALSLAYIVSEWCQQSHLNTEDPAAAARGLRRTRTYRSWTYRPFRVPARAVLRLFFSFRRRGEMMEGSLYWMPDGPGRGGGGDGGGDANGYHHRYRSISLETFDENHGARYGHHQRHHDHRGPDPLAPSTSMASTPEFGRPPYFPGSRGILTRSRSRVESDGSTGGLLLGAAELLRPSDDEVVTVGTWDGAEEGGWGQETRSALESASQAGSAPEDRGGEGIIRDVMSPPHPSPPPPPPAARRSMELLGVGEGVASGLVGLRPAYARMGTDEPSGEAR</sequence>
<feature type="region of interest" description="Disordered" evidence="1">
    <location>
        <begin position="110"/>
        <end position="164"/>
    </location>
</feature>
<feature type="region of interest" description="Disordered" evidence="1">
    <location>
        <begin position="259"/>
        <end position="278"/>
    </location>
</feature>
<gene>
    <name evidence="2" type="ORF">BKCO1_90001</name>
</gene>
<organism evidence="2 3">
    <name type="scientific">Diplodia corticola</name>
    <dbReference type="NCBI Taxonomy" id="236234"/>
    <lineage>
        <taxon>Eukaryota</taxon>
        <taxon>Fungi</taxon>
        <taxon>Dikarya</taxon>
        <taxon>Ascomycota</taxon>
        <taxon>Pezizomycotina</taxon>
        <taxon>Dothideomycetes</taxon>
        <taxon>Dothideomycetes incertae sedis</taxon>
        <taxon>Botryosphaeriales</taxon>
        <taxon>Botryosphaeriaceae</taxon>
        <taxon>Diplodia</taxon>
    </lineage>
</organism>